<dbReference type="RefSeq" id="WP_224310064.1">
    <property type="nucleotide sequence ID" value="NZ_JAHSST010000003.1"/>
</dbReference>
<feature type="region of interest" description="Disordered" evidence="1">
    <location>
        <begin position="43"/>
        <end position="66"/>
    </location>
</feature>
<gene>
    <name evidence="2" type="ORF">KVH32_09825</name>
</gene>
<protein>
    <submittedName>
        <fullName evidence="2">Uncharacterized protein</fullName>
    </submittedName>
</protein>
<proteinExistence type="predicted"/>
<organism evidence="2 3">
    <name type="scientific">Streptomyces olivaceus</name>
    <dbReference type="NCBI Taxonomy" id="47716"/>
    <lineage>
        <taxon>Bacteria</taxon>
        <taxon>Bacillati</taxon>
        <taxon>Actinomycetota</taxon>
        <taxon>Actinomycetes</taxon>
        <taxon>Kitasatosporales</taxon>
        <taxon>Streptomycetaceae</taxon>
        <taxon>Streptomyces</taxon>
    </lineage>
</organism>
<evidence type="ECO:0000313" key="3">
    <source>
        <dbReference type="Proteomes" id="UP000758701"/>
    </source>
</evidence>
<dbReference type="Proteomes" id="UP000758701">
    <property type="component" value="Unassembled WGS sequence"/>
</dbReference>
<sequence length="66" mass="7672">MTDYQRRRAAFLAMPDEALERPLWEIPPADRLAFMSARDRRRALTGRTPADTDETHARITDLTEVE</sequence>
<evidence type="ECO:0000313" key="2">
    <source>
        <dbReference type="EMBL" id="MBZ6151469.1"/>
    </source>
</evidence>
<accession>A0ABS7W0H8</accession>
<feature type="compositionally biased region" description="Basic and acidic residues" evidence="1">
    <location>
        <begin position="53"/>
        <end position="66"/>
    </location>
</feature>
<comment type="caution">
    <text evidence="2">The sequence shown here is derived from an EMBL/GenBank/DDBJ whole genome shotgun (WGS) entry which is preliminary data.</text>
</comment>
<dbReference type="EMBL" id="JAHSTP010000003">
    <property type="protein sequence ID" value="MBZ6151469.1"/>
    <property type="molecule type" value="Genomic_DNA"/>
</dbReference>
<reference evidence="2 3" key="1">
    <citation type="submission" date="2021-06" db="EMBL/GenBank/DDBJ databases">
        <title>Ecological speciation of a Streptomyces species isolated from different habitats and geographic origins.</title>
        <authorList>
            <person name="Wang J."/>
        </authorList>
    </citation>
    <scope>NUCLEOTIDE SEQUENCE [LARGE SCALE GENOMIC DNA]</scope>
    <source>
        <strain evidence="2 3">FXJ8.012</strain>
    </source>
</reference>
<name>A0ABS7W0H8_STROV</name>
<evidence type="ECO:0000256" key="1">
    <source>
        <dbReference type="SAM" id="MobiDB-lite"/>
    </source>
</evidence>
<keyword evidence="3" id="KW-1185">Reference proteome</keyword>